<dbReference type="PANTHER" id="PTHR43839:SF1">
    <property type="entry name" value="OPPC IN A BINDING PROTEIN-DEPENDENT TRANSPORT SYSTEM"/>
    <property type="match status" value="1"/>
</dbReference>
<keyword evidence="2 5" id="KW-0812">Transmembrane</keyword>
<dbReference type="InterPro" id="IPR035906">
    <property type="entry name" value="MetI-like_sf"/>
</dbReference>
<feature type="domain" description="ABC transmembrane type-1" evidence="6">
    <location>
        <begin position="240"/>
        <end position="432"/>
    </location>
</feature>
<accession>A0A1Y6K083</accession>
<dbReference type="CDD" id="cd06261">
    <property type="entry name" value="TM_PBP2"/>
    <property type="match status" value="1"/>
</dbReference>
<evidence type="ECO:0000313" key="8">
    <source>
        <dbReference type="Proteomes" id="UP000195514"/>
    </source>
</evidence>
<dbReference type="Proteomes" id="UP000195514">
    <property type="component" value="Chromosome I"/>
</dbReference>
<feature type="transmembrane region" description="Helical" evidence="5">
    <location>
        <begin position="242"/>
        <end position="270"/>
    </location>
</feature>
<evidence type="ECO:0000256" key="1">
    <source>
        <dbReference type="ARBA" id="ARBA00004141"/>
    </source>
</evidence>
<evidence type="ECO:0000259" key="6">
    <source>
        <dbReference type="PROSITE" id="PS50928"/>
    </source>
</evidence>
<evidence type="ECO:0000256" key="4">
    <source>
        <dbReference type="ARBA" id="ARBA00023136"/>
    </source>
</evidence>
<keyword evidence="8" id="KW-1185">Reference proteome</keyword>
<dbReference type="EMBL" id="LT859958">
    <property type="protein sequence ID" value="SMX53102.1"/>
    <property type="molecule type" value="Genomic_DNA"/>
</dbReference>
<dbReference type="InterPro" id="IPR000515">
    <property type="entry name" value="MetI-like"/>
</dbReference>
<organism evidence="7 8">
    <name type="scientific">Candidatus Brevifilum fermentans</name>
    <dbReference type="NCBI Taxonomy" id="1986204"/>
    <lineage>
        <taxon>Bacteria</taxon>
        <taxon>Bacillati</taxon>
        <taxon>Chloroflexota</taxon>
        <taxon>Anaerolineae</taxon>
        <taxon>Anaerolineales</taxon>
        <taxon>Anaerolineaceae</taxon>
        <taxon>Candidatus Brevifilum</taxon>
    </lineage>
</organism>
<evidence type="ECO:0000256" key="3">
    <source>
        <dbReference type="ARBA" id="ARBA00022989"/>
    </source>
</evidence>
<dbReference type="AlphaFoldDB" id="A0A1Y6K083"/>
<keyword evidence="4 5" id="KW-0472">Membrane</keyword>
<comment type="similarity">
    <text evidence="5">Belongs to the binding-protein-dependent transport system permease family.</text>
</comment>
<protein>
    <submittedName>
        <fullName evidence="7">Putative oligopeptide ABC transporter permease protein</fullName>
    </submittedName>
</protein>
<feature type="transmembrane region" description="Helical" evidence="5">
    <location>
        <begin position="12"/>
        <end position="37"/>
    </location>
</feature>
<feature type="transmembrane region" description="Helical" evidence="5">
    <location>
        <begin position="358"/>
        <end position="376"/>
    </location>
</feature>
<sequence>MKSFIDNIKQFPSAIFGSIMIILLVALAIYVVIAIPYRDAIYEWRGSEEIQGTAPKNARPTYVNWFRTKKYSETILIDSTNPEDEVEKTVTEVAADMWDIQMVFKFDYPYDGFPQELQVILSSIYKEKSPFVTLTWFTPDGEKIKVADITAKHHEVVRFDLQDKLVRKLDGVLPRIGLLRVPDVEPYKVQKGTYELHVDTIVFEEGSDIEAKFVSFGQVHGLAGTDHRRRDLMLPLLWGAPIALSFGFLAAIGTTFTTMFIAAIGVWFGGLTDEIIQRITEIYMLLPFLPILIMVGVFYSRSIWTMLWVVILISLFGAGIKNFRAIFLQIKEAAYIEAARSYGAGNWRIINRYLVPRIIPILIPGLVSAIPSYVFLEASLAVLGLGDPILPTWGKVINDAQMQGALYNGYYYWVLQPAVLLMVTGLSFAMIGFALDRIFNPKLREV</sequence>
<name>A0A1Y6K083_9CHLR</name>
<dbReference type="SUPFAM" id="SSF161098">
    <property type="entry name" value="MetI-like"/>
    <property type="match status" value="1"/>
</dbReference>
<dbReference type="PANTHER" id="PTHR43839">
    <property type="entry name" value="OPPC IN A BINDING PROTEIN-DEPENDENT TRANSPORT SYSTEM"/>
    <property type="match status" value="1"/>
</dbReference>
<evidence type="ECO:0000256" key="5">
    <source>
        <dbReference type="RuleBase" id="RU363032"/>
    </source>
</evidence>
<dbReference type="Gene3D" id="1.10.3720.10">
    <property type="entry name" value="MetI-like"/>
    <property type="match status" value="1"/>
</dbReference>
<evidence type="ECO:0000256" key="2">
    <source>
        <dbReference type="ARBA" id="ARBA00022692"/>
    </source>
</evidence>
<dbReference type="PROSITE" id="PS50928">
    <property type="entry name" value="ABC_TM1"/>
    <property type="match status" value="1"/>
</dbReference>
<dbReference type="Pfam" id="PF00528">
    <property type="entry name" value="BPD_transp_1"/>
    <property type="match status" value="1"/>
</dbReference>
<keyword evidence="3 5" id="KW-1133">Transmembrane helix</keyword>
<comment type="subcellular location">
    <subcellularLocation>
        <location evidence="5">Cell membrane</location>
        <topology evidence="5">Multi-pass membrane protein</topology>
    </subcellularLocation>
    <subcellularLocation>
        <location evidence="1">Membrane</location>
        <topology evidence="1">Multi-pass membrane protein</topology>
    </subcellularLocation>
</comment>
<dbReference type="GO" id="GO:0005886">
    <property type="term" value="C:plasma membrane"/>
    <property type="evidence" value="ECO:0007669"/>
    <property type="project" value="UniProtKB-SubCell"/>
</dbReference>
<dbReference type="OrthoDB" id="9797852at2"/>
<dbReference type="GO" id="GO:0055085">
    <property type="term" value="P:transmembrane transport"/>
    <property type="evidence" value="ECO:0007669"/>
    <property type="project" value="InterPro"/>
</dbReference>
<feature type="transmembrane region" description="Helical" evidence="5">
    <location>
        <begin position="410"/>
        <end position="435"/>
    </location>
</feature>
<proteinExistence type="inferred from homology"/>
<dbReference type="KEGG" id="abat:CFX1CAM_0036"/>
<feature type="transmembrane region" description="Helical" evidence="5">
    <location>
        <begin position="305"/>
        <end position="323"/>
    </location>
</feature>
<gene>
    <name evidence="7" type="ORF">CFX1CAM_0036</name>
</gene>
<evidence type="ECO:0000313" key="7">
    <source>
        <dbReference type="EMBL" id="SMX53102.1"/>
    </source>
</evidence>
<keyword evidence="5" id="KW-0813">Transport</keyword>
<reference evidence="8" key="1">
    <citation type="submission" date="2017-05" db="EMBL/GenBank/DDBJ databases">
        <authorList>
            <person name="Kirkegaard R."/>
            <person name="Mcilroy J S."/>
        </authorList>
    </citation>
    <scope>NUCLEOTIDE SEQUENCE [LARGE SCALE GENOMIC DNA]</scope>
</reference>
<dbReference type="RefSeq" id="WP_087861061.1">
    <property type="nucleotide sequence ID" value="NZ_LT859958.1"/>
</dbReference>
<feature type="transmembrane region" description="Helical" evidence="5">
    <location>
        <begin position="282"/>
        <end position="299"/>
    </location>
</feature>